<keyword evidence="1" id="KW-0472">Membrane</keyword>
<comment type="caution">
    <text evidence="2">The sequence shown here is derived from an EMBL/GenBank/DDBJ whole genome shotgun (WGS) entry which is preliminary data.</text>
</comment>
<gene>
    <name evidence="2" type="ORF">GN331_01920</name>
</gene>
<sequence length="448" mass="48367">MAAASSPRRWTALLDSPAPWAVALAAFLLQAPLVLNPGYFSHDELQWAYYATHLGHPVDWFDVATFQYRPLTFNLWMTLSRWLFETPQAFHAVLVAWGAGNAALLYSIGRRAGIEARTSALAALVFAMSPYAVVAHGWIGTIADLAWLTCGLAIAWAALRLRSLWAIAAVAALATLVGLLAKEAALSIPLVATVAWVFTREKRWSAAAIGAWAAAAAYLAVRLPVLLHASGAPTLYTAKVSNIAVRWVEYQLFSPMVRVIETHSTLPSSGFKFLLMSAVLWCAWLAAMWRGSPRLAAFAIIAGGAALGPVLLLGSASNHYAYGFAAVYALSGAAAWARTARWGRMALGTMALMTVLHGVVVMGVMLEVGRVQSVFSPALAEVLRARAPDAPPVRLRPDADAKEWMFVRLTHAIPEYRGVRMGDRVRLVGPNEPADFTIARDGQLSPAR</sequence>
<dbReference type="RefSeq" id="WP_156639836.1">
    <property type="nucleotide sequence ID" value="NZ_WOXT01000001.1"/>
</dbReference>
<evidence type="ECO:0000256" key="1">
    <source>
        <dbReference type="SAM" id="Phobius"/>
    </source>
</evidence>
<dbReference type="AlphaFoldDB" id="A0A7C9LH98"/>
<keyword evidence="1" id="KW-0812">Transmembrane</keyword>
<accession>A0A7C9LH98</accession>
<feature type="transmembrane region" description="Helical" evidence="1">
    <location>
        <begin position="295"/>
        <end position="313"/>
    </location>
</feature>
<dbReference type="EMBL" id="WOXT01000001">
    <property type="protein sequence ID" value="MUV12959.1"/>
    <property type="molecule type" value="Genomic_DNA"/>
</dbReference>
<feature type="transmembrane region" description="Helical" evidence="1">
    <location>
        <begin position="168"/>
        <end position="198"/>
    </location>
</feature>
<evidence type="ECO:0000313" key="3">
    <source>
        <dbReference type="Proteomes" id="UP000479692"/>
    </source>
</evidence>
<dbReference type="Proteomes" id="UP000479692">
    <property type="component" value="Unassembled WGS sequence"/>
</dbReference>
<feature type="transmembrane region" description="Helical" evidence="1">
    <location>
        <begin position="320"/>
        <end position="339"/>
    </location>
</feature>
<feature type="transmembrane region" description="Helical" evidence="1">
    <location>
        <begin position="204"/>
        <end position="221"/>
    </location>
</feature>
<feature type="transmembrane region" description="Helical" evidence="1">
    <location>
        <begin position="273"/>
        <end position="289"/>
    </location>
</feature>
<keyword evidence="3" id="KW-1185">Reference proteome</keyword>
<evidence type="ECO:0008006" key="4">
    <source>
        <dbReference type="Google" id="ProtNLM"/>
    </source>
</evidence>
<feature type="transmembrane region" description="Helical" evidence="1">
    <location>
        <begin position="12"/>
        <end position="35"/>
    </location>
</feature>
<name>A0A7C9LH98_9GAMM</name>
<feature type="transmembrane region" description="Helical" evidence="1">
    <location>
        <begin position="345"/>
        <end position="366"/>
    </location>
</feature>
<organism evidence="2 3">
    <name type="scientific">Noviluteimonas gilva</name>
    <dbReference type="NCBI Taxonomy" id="2682097"/>
    <lineage>
        <taxon>Bacteria</taxon>
        <taxon>Pseudomonadati</taxon>
        <taxon>Pseudomonadota</taxon>
        <taxon>Gammaproteobacteria</taxon>
        <taxon>Lysobacterales</taxon>
        <taxon>Lysobacteraceae</taxon>
        <taxon>Noviluteimonas</taxon>
    </lineage>
</organism>
<feature type="transmembrane region" description="Helical" evidence="1">
    <location>
        <begin position="89"/>
        <end position="108"/>
    </location>
</feature>
<feature type="transmembrane region" description="Helical" evidence="1">
    <location>
        <begin position="120"/>
        <end position="139"/>
    </location>
</feature>
<proteinExistence type="predicted"/>
<evidence type="ECO:0000313" key="2">
    <source>
        <dbReference type="EMBL" id="MUV12959.1"/>
    </source>
</evidence>
<protein>
    <recommendedName>
        <fullName evidence="4">Glycosyltransferase RgtA/B/C/D-like domain-containing protein</fullName>
    </recommendedName>
</protein>
<reference evidence="2 3" key="1">
    <citation type="submission" date="2019-12" db="EMBL/GenBank/DDBJ databases">
        <authorList>
            <person name="Xu J."/>
        </authorList>
    </citation>
    <scope>NUCLEOTIDE SEQUENCE [LARGE SCALE GENOMIC DNA]</scope>
    <source>
        <strain evidence="2 3">HX-5-24</strain>
    </source>
</reference>
<keyword evidence="1" id="KW-1133">Transmembrane helix</keyword>